<dbReference type="PRINTS" id="PR00344">
    <property type="entry name" value="BCTRLSENSOR"/>
</dbReference>
<dbReference type="AlphaFoldDB" id="A0A318J720"/>
<comment type="subcellular location">
    <subcellularLocation>
        <location evidence="2">Cell inner membrane</location>
        <topology evidence="2">Multi-pass membrane protein</topology>
    </subcellularLocation>
</comment>
<evidence type="ECO:0000256" key="11">
    <source>
        <dbReference type="ARBA" id="ARBA00022840"/>
    </source>
</evidence>
<dbReference type="Pfam" id="PF00512">
    <property type="entry name" value="HisKA"/>
    <property type="match status" value="1"/>
</dbReference>
<dbReference type="SUPFAM" id="SSF55874">
    <property type="entry name" value="ATPase domain of HSP90 chaperone/DNA topoisomerase II/histidine kinase"/>
    <property type="match status" value="1"/>
</dbReference>
<dbReference type="GO" id="GO:0005524">
    <property type="term" value="F:ATP binding"/>
    <property type="evidence" value="ECO:0007669"/>
    <property type="project" value="UniProtKB-KW"/>
</dbReference>
<dbReference type="InterPro" id="IPR004358">
    <property type="entry name" value="Sig_transdc_His_kin-like_C"/>
</dbReference>
<evidence type="ECO:0000256" key="13">
    <source>
        <dbReference type="ARBA" id="ARBA00023012"/>
    </source>
</evidence>
<proteinExistence type="predicted"/>
<dbReference type="GO" id="GO:0005886">
    <property type="term" value="C:plasma membrane"/>
    <property type="evidence" value="ECO:0007669"/>
    <property type="project" value="UniProtKB-SubCell"/>
</dbReference>
<evidence type="ECO:0000259" key="16">
    <source>
        <dbReference type="PROSITE" id="PS50109"/>
    </source>
</evidence>
<evidence type="ECO:0000256" key="10">
    <source>
        <dbReference type="ARBA" id="ARBA00022777"/>
    </source>
</evidence>
<evidence type="ECO:0000256" key="8">
    <source>
        <dbReference type="ARBA" id="ARBA00022692"/>
    </source>
</evidence>
<keyword evidence="10 18" id="KW-0418">Kinase</keyword>
<evidence type="ECO:0000256" key="1">
    <source>
        <dbReference type="ARBA" id="ARBA00000085"/>
    </source>
</evidence>
<evidence type="ECO:0000313" key="19">
    <source>
        <dbReference type="Proteomes" id="UP000247792"/>
    </source>
</evidence>
<dbReference type="PROSITE" id="PS50885">
    <property type="entry name" value="HAMP"/>
    <property type="match status" value="1"/>
</dbReference>
<dbReference type="InterPro" id="IPR036097">
    <property type="entry name" value="HisK_dim/P_sf"/>
</dbReference>
<accession>A0A318J720</accession>
<dbReference type="GO" id="GO:0000155">
    <property type="term" value="F:phosphorelay sensor kinase activity"/>
    <property type="evidence" value="ECO:0007669"/>
    <property type="project" value="InterPro"/>
</dbReference>
<dbReference type="InterPro" id="IPR050980">
    <property type="entry name" value="2C_sensor_his_kinase"/>
</dbReference>
<evidence type="ECO:0000256" key="5">
    <source>
        <dbReference type="ARBA" id="ARBA00022519"/>
    </source>
</evidence>
<dbReference type="EC" id="2.7.13.3" evidence="3"/>
<evidence type="ECO:0000256" key="4">
    <source>
        <dbReference type="ARBA" id="ARBA00022475"/>
    </source>
</evidence>
<keyword evidence="13" id="KW-0902">Two-component regulatory system</keyword>
<dbReference type="EMBL" id="QJKB01000005">
    <property type="protein sequence ID" value="PXX42450.1"/>
    <property type="molecule type" value="Genomic_DNA"/>
</dbReference>
<dbReference type="SMART" id="SM00387">
    <property type="entry name" value="HATPase_c"/>
    <property type="match status" value="1"/>
</dbReference>
<keyword evidence="4" id="KW-1003">Cell membrane</keyword>
<gene>
    <name evidence="18" type="ORF">DFR42_105108</name>
</gene>
<keyword evidence="12 15" id="KW-1133">Transmembrane helix</keyword>
<keyword evidence="5" id="KW-0997">Cell inner membrane</keyword>
<dbReference type="InterPro" id="IPR003660">
    <property type="entry name" value="HAMP_dom"/>
</dbReference>
<dbReference type="SUPFAM" id="SSF47384">
    <property type="entry name" value="Homodimeric domain of signal transducing histidine kinase"/>
    <property type="match status" value="1"/>
</dbReference>
<comment type="catalytic activity">
    <reaction evidence="1">
        <text>ATP + protein L-histidine = ADP + protein N-phospho-L-histidine.</text>
        <dbReference type="EC" id="2.7.13.3"/>
    </reaction>
</comment>
<evidence type="ECO:0000256" key="14">
    <source>
        <dbReference type="ARBA" id="ARBA00023136"/>
    </source>
</evidence>
<name>A0A318J720_9BURK</name>
<dbReference type="Proteomes" id="UP000247792">
    <property type="component" value="Unassembled WGS sequence"/>
</dbReference>
<comment type="caution">
    <text evidence="18">The sequence shown here is derived from an EMBL/GenBank/DDBJ whole genome shotgun (WGS) entry which is preliminary data.</text>
</comment>
<evidence type="ECO:0000256" key="2">
    <source>
        <dbReference type="ARBA" id="ARBA00004429"/>
    </source>
</evidence>
<dbReference type="CDD" id="cd00082">
    <property type="entry name" value="HisKA"/>
    <property type="match status" value="1"/>
</dbReference>
<feature type="domain" description="HAMP" evidence="17">
    <location>
        <begin position="180"/>
        <end position="232"/>
    </location>
</feature>
<keyword evidence="14 15" id="KW-0472">Membrane</keyword>
<keyword evidence="7" id="KW-0808">Transferase</keyword>
<evidence type="ECO:0000256" key="15">
    <source>
        <dbReference type="SAM" id="Phobius"/>
    </source>
</evidence>
<dbReference type="InterPro" id="IPR036890">
    <property type="entry name" value="HATPase_C_sf"/>
</dbReference>
<feature type="transmembrane region" description="Helical" evidence="15">
    <location>
        <begin position="158"/>
        <end position="179"/>
    </location>
</feature>
<dbReference type="OrthoDB" id="9804645at2"/>
<evidence type="ECO:0000256" key="7">
    <source>
        <dbReference type="ARBA" id="ARBA00022679"/>
    </source>
</evidence>
<dbReference type="InterPro" id="IPR003661">
    <property type="entry name" value="HisK_dim/P_dom"/>
</dbReference>
<dbReference type="InterPro" id="IPR005467">
    <property type="entry name" value="His_kinase_dom"/>
</dbReference>
<evidence type="ECO:0000256" key="3">
    <source>
        <dbReference type="ARBA" id="ARBA00012438"/>
    </source>
</evidence>
<keyword evidence="9" id="KW-0547">Nucleotide-binding</keyword>
<keyword evidence="19" id="KW-1185">Reference proteome</keyword>
<organism evidence="18 19">
    <name type="scientific">Undibacterium pigrum</name>
    <dbReference type="NCBI Taxonomy" id="401470"/>
    <lineage>
        <taxon>Bacteria</taxon>
        <taxon>Pseudomonadati</taxon>
        <taxon>Pseudomonadota</taxon>
        <taxon>Betaproteobacteria</taxon>
        <taxon>Burkholderiales</taxon>
        <taxon>Oxalobacteraceae</taxon>
        <taxon>Undibacterium</taxon>
    </lineage>
</organism>
<dbReference type="Gene3D" id="3.30.565.10">
    <property type="entry name" value="Histidine kinase-like ATPase, C-terminal domain"/>
    <property type="match status" value="1"/>
</dbReference>
<dbReference type="PANTHER" id="PTHR44936:SF5">
    <property type="entry name" value="SENSOR HISTIDINE KINASE ENVZ"/>
    <property type="match status" value="1"/>
</dbReference>
<protein>
    <recommendedName>
        <fullName evidence="3">histidine kinase</fullName>
        <ecNumber evidence="3">2.7.13.3</ecNumber>
    </recommendedName>
</protein>
<dbReference type="SMART" id="SM00388">
    <property type="entry name" value="HisKA"/>
    <property type="match status" value="1"/>
</dbReference>
<dbReference type="Gene3D" id="1.10.287.130">
    <property type="match status" value="1"/>
</dbReference>
<sequence>MHIIESPHWPHTLFGRLCLILLSALLMAYALSFASSQWDKMQVRKNHMVYSVGKDVANAISFLDRLPVSERQGWLDKLARNNYEYTLQAAPADAKDNIDLDIANEAIEAIKNNLEHPAKIRISVRTENDKKILQLHLSLSDDAPLTVRLTATPYTIQWNMFSLLCVQLAIIMLATWLAVRTATRPLAMLADAADAMVKPGARPQFPARAPREVFRAATAFQNMQKRIDTYLAERMQILASITHDLQTPITRLRLRTELMEDDNHRDKMQADLQAMQKLVEQGLAYAKVQNQLQTDQEASSKINLDALAGSLVQDYCDTGQQVSLHGNSNQTLQTRPLALSRLLGNLIDNALKFGSEVEVILASDQQHAVITVQDRGPGIPEDQWEAVMQPFVRLESSRNRETGGAGLGLAIVAQLAIQLHAKVGFANREGGGLAVSVSLPLQAGVR</sequence>
<evidence type="ECO:0000259" key="17">
    <source>
        <dbReference type="PROSITE" id="PS50885"/>
    </source>
</evidence>
<evidence type="ECO:0000256" key="9">
    <source>
        <dbReference type="ARBA" id="ARBA00022741"/>
    </source>
</evidence>
<keyword evidence="8 15" id="KW-0812">Transmembrane</keyword>
<evidence type="ECO:0000256" key="6">
    <source>
        <dbReference type="ARBA" id="ARBA00022553"/>
    </source>
</evidence>
<dbReference type="PANTHER" id="PTHR44936">
    <property type="entry name" value="SENSOR PROTEIN CREC"/>
    <property type="match status" value="1"/>
</dbReference>
<reference evidence="18 19" key="1">
    <citation type="submission" date="2018-05" db="EMBL/GenBank/DDBJ databases">
        <title>Genomic Encyclopedia of Type Strains, Phase IV (KMG-IV): sequencing the most valuable type-strain genomes for metagenomic binning, comparative biology and taxonomic classification.</title>
        <authorList>
            <person name="Goeker M."/>
        </authorList>
    </citation>
    <scope>NUCLEOTIDE SEQUENCE [LARGE SCALE GENOMIC DNA]</scope>
    <source>
        <strain evidence="18 19">DSM 19792</strain>
    </source>
</reference>
<evidence type="ECO:0000313" key="18">
    <source>
        <dbReference type="EMBL" id="PXX42450.1"/>
    </source>
</evidence>
<evidence type="ECO:0000256" key="12">
    <source>
        <dbReference type="ARBA" id="ARBA00022989"/>
    </source>
</evidence>
<dbReference type="RefSeq" id="WP_110256003.1">
    <property type="nucleotide sequence ID" value="NZ_QJKB01000005.1"/>
</dbReference>
<dbReference type="InterPro" id="IPR003594">
    <property type="entry name" value="HATPase_dom"/>
</dbReference>
<dbReference type="Pfam" id="PF02518">
    <property type="entry name" value="HATPase_c"/>
    <property type="match status" value="1"/>
</dbReference>
<feature type="domain" description="Histidine kinase" evidence="16">
    <location>
        <begin position="240"/>
        <end position="443"/>
    </location>
</feature>
<keyword evidence="11" id="KW-0067">ATP-binding</keyword>
<dbReference type="PROSITE" id="PS50109">
    <property type="entry name" value="HIS_KIN"/>
    <property type="match status" value="1"/>
</dbReference>
<feature type="transmembrane region" description="Helical" evidence="15">
    <location>
        <begin position="13"/>
        <end position="34"/>
    </location>
</feature>
<keyword evidence="6" id="KW-0597">Phosphoprotein</keyword>